<evidence type="ECO:0000313" key="2">
    <source>
        <dbReference type="Proteomes" id="UP001252370"/>
    </source>
</evidence>
<comment type="caution">
    <text evidence="1">The sequence shown here is derived from an EMBL/GenBank/DDBJ whole genome shotgun (WGS) entry which is preliminary data.</text>
</comment>
<proteinExistence type="predicted"/>
<gene>
    <name evidence="1" type="ORF">J2Y01_003970</name>
</gene>
<evidence type="ECO:0000313" key="1">
    <source>
        <dbReference type="EMBL" id="MDR6753447.1"/>
    </source>
</evidence>
<reference evidence="1" key="1">
    <citation type="submission" date="2023-07" db="EMBL/GenBank/DDBJ databases">
        <title>Sorghum-associated microbial communities from plants grown in Nebraska, USA.</title>
        <authorList>
            <person name="Schachtman D."/>
        </authorList>
    </citation>
    <scope>NUCLEOTIDE SEQUENCE</scope>
    <source>
        <strain evidence="1">BE73</strain>
    </source>
</reference>
<accession>A0ACC6KM01</accession>
<dbReference type="Proteomes" id="UP001252370">
    <property type="component" value="Unassembled WGS sequence"/>
</dbReference>
<keyword evidence="2" id="KW-1185">Reference proteome</keyword>
<name>A0ACC6KM01_9DEIO</name>
<protein>
    <submittedName>
        <fullName evidence="1">Uncharacterized protein</fullName>
    </submittedName>
</protein>
<dbReference type="EMBL" id="JAVDTP010000014">
    <property type="protein sequence ID" value="MDR6753447.1"/>
    <property type="molecule type" value="Genomic_DNA"/>
</dbReference>
<sequence length="173" mass="19081">MIPTRPDVLHALVASAQAGGQAALCEFGGQHFKVVQRQGRILVGAWVDAPRRLSDRECEEIGEDAGFYDPRVTRFAFAECATARLIVEGYTGPLCDHECPLPAHFDGKNTFGDIAKCIKCGVTLIASQSRRGQHQEFAYDTWGLRRHIYLAWKRRGPPPGALQPHPHHGGTQP</sequence>
<organism evidence="1 2">
    <name type="scientific">Deinococcus soli</name>
    <name type="common">ex Cha et al. 2016</name>
    <dbReference type="NCBI Taxonomy" id="1309411"/>
    <lineage>
        <taxon>Bacteria</taxon>
        <taxon>Thermotogati</taxon>
        <taxon>Deinococcota</taxon>
        <taxon>Deinococci</taxon>
        <taxon>Deinococcales</taxon>
        <taxon>Deinococcaceae</taxon>
        <taxon>Deinococcus</taxon>
    </lineage>
</organism>